<feature type="domain" description="GGDEF" evidence="1">
    <location>
        <begin position="295"/>
        <end position="396"/>
    </location>
</feature>
<dbReference type="Pfam" id="PF03704">
    <property type="entry name" value="BTAD"/>
    <property type="match status" value="1"/>
</dbReference>
<dbReference type="EMBL" id="AP019309">
    <property type="protein sequence ID" value="BBH25689.1"/>
    <property type="molecule type" value="Genomic_DNA"/>
</dbReference>
<dbReference type="GO" id="GO:0003677">
    <property type="term" value="F:DNA binding"/>
    <property type="evidence" value="ECO:0007669"/>
    <property type="project" value="InterPro"/>
</dbReference>
<dbReference type="InterPro" id="IPR016032">
    <property type="entry name" value="Sig_transdc_resp-reg_C-effctor"/>
</dbReference>
<dbReference type="Gene3D" id="1.10.10.10">
    <property type="entry name" value="Winged helix-like DNA-binding domain superfamily/Winged helix DNA-binding domain"/>
    <property type="match status" value="1"/>
</dbReference>
<dbReference type="SUPFAM" id="SSF48452">
    <property type="entry name" value="TPR-like"/>
    <property type="match status" value="1"/>
</dbReference>
<dbReference type="Proteomes" id="UP000268059">
    <property type="component" value="Chromosome"/>
</dbReference>
<dbReference type="AlphaFoldDB" id="A0A3G9JRL5"/>
<dbReference type="InterPro" id="IPR000160">
    <property type="entry name" value="GGDEF_dom"/>
</dbReference>
<organism evidence="2 3">
    <name type="scientific">Intestinibaculum porci</name>
    <dbReference type="NCBI Taxonomy" id="2487118"/>
    <lineage>
        <taxon>Bacteria</taxon>
        <taxon>Bacillati</taxon>
        <taxon>Bacillota</taxon>
        <taxon>Erysipelotrichia</taxon>
        <taxon>Erysipelotrichales</taxon>
        <taxon>Erysipelotrichaceae</taxon>
        <taxon>Intestinibaculum</taxon>
    </lineage>
</organism>
<name>A0A3G9JRL5_9FIRM</name>
<proteinExistence type="predicted"/>
<evidence type="ECO:0000259" key="1">
    <source>
        <dbReference type="PROSITE" id="PS50887"/>
    </source>
</evidence>
<dbReference type="SUPFAM" id="SSF46894">
    <property type="entry name" value="C-terminal effector domain of the bipartite response regulators"/>
    <property type="match status" value="1"/>
</dbReference>
<dbReference type="RefSeq" id="WP_125118615.1">
    <property type="nucleotide sequence ID" value="NZ_AP019309.1"/>
</dbReference>
<dbReference type="InParanoid" id="A0A3G9JRL5"/>
<dbReference type="InterPro" id="IPR005158">
    <property type="entry name" value="BTAD"/>
</dbReference>
<dbReference type="Gene3D" id="1.25.40.10">
    <property type="entry name" value="Tetratricopeptide repeat domain"/>
    <property type="match status" value="1"/>
</dbReference>
<dbReference type="PANTHER" id="PTHR35807">
    <property type="entry name" value="TRANSCRIPTIONAL REGULATOR REDD-RELATED"/>
    <property type="match status" value="1"/>
</dbReference>
<dbReference type="GO" id="GO:0006355">
    <property type="term" value="P:regulation of DNA-templated transcription"/>
    <property type="evidence" value="ECO:0007669"/>
    <property type="project" value="InterPro"/>
</dbReference>
<dbReference type="InterPro" id="IPR051677">
    <property type="entry name" value="AfsR-DnrI-RedD_regulator"/>
</dbReference>
<dbReference type="KEGG" id="ebm:SG0102_06230"/>
<evidence type="ECO:0000313" key="3">
    <source>
        <dbReference type="Proteomes" id="UP000268059"/>
    </source>
</evidence>
<dbReference type="SMART" id="SM01043">
    <property type="entry name" value="BTAD"/>
    <property type="match status" value="1"/>
</dbReference>
<protein>
    <recommendedName>
        <fullName evidence="1">GGDEF domain-containing protein</fullName>
    </recommendedName>
</protein>
<gene>
    <name evidence="2" type="ORF">SG0102_06230</name>
</gene>
<keyword evidence="3" id="KW-1185">Reference proteome</keyword>
<sequence>MAEKKIDVKMFHTFSLTYDGQTITADDIKSDKLLKLMAYCLYHHDRAVPSNELIDFLWSMEDVDNPIGALKNLVYRLRTLLKKKLNLTDLVVTGKAAYAINQDYEVSLDAEKFEALYEQLKEDPTEETYDALLRVYKGKYLSEIEYDQFVMTRNVYYHSTIMNVIKQYCALLEKEENYEKMEKVASYAVSLDELEEDSYELLVRALYLEKHYKQATDVYKRAVDLLYRYLGTNPSLEMRELYDQIQKETHEDSTSIYEIQKNLDADAPTGALLCEYGTFRELYSMQARMMDRLGVSTHLCLLTVNDSESYDEDNPEKKRKYLEKTMQRMRGSLVDGLRIGDIVTRFSTNQYLVLLPSCTYEDAHAVMKRVLKKIMHTLNNKNITIDLAVQEVTSPK</sequence>
<evidence type="ECO:0000313" key="2">
    <source>
        <dbReference type="EMBL" id="BBH25689.1"/>
    </source>
</evidence>
<dbReference type="OrthoDB" id="142950at2"/>
<accession>A0A3G9JRL5</accession>
<dbReference type="PROSITE" id="PS50887">
    <property type="entry name" value="GGDEF"/>
    <property type="match status" value="1"/>
</dbReference>
<dbReference type="InterPro" id="IPR036388">
    <property type="entry name" value="WH-like_DNA-bd_sf"/>
</dbReference>
<reference evidence="2 3" key="1">
    <citation type="submission" date="2018-11" db="EMBL/GenBank/DDBJ databases">
        <title>Novel Erysipelotrichaceae bacterium isolated from small intestine of a swine.</title>
        <authorList>
            <person name="Kim J.S."/>
            <person name="Choe H."/>
            <person name="Lee Y.R."/>
            <person name="Kim K.M."/>
            <person name="Park D.S."/>
        </authorList>
    </citation>
    <scope>NUCLEOTIDE SEQUENCE [LARGE SCALE GENOMIC DNA]</scope>
    <source>
        <strain evidence="2 3">SG0102</strain>
    </source>
</reference>
<dbReference type="InterPro" id="IPR011990">
    <property type="entry name" value="TPR-like_helical_dom_sf"/>
</dbReference>